<dbReference type="InterPro" id="IPR047194">
    <property type="entry name" value="CwlT-like_lysozyme"/>
</dbReference>
<dbReference type="PANTHER" id="PTHR47053:SF5">
    <property type="entry name" value="BIFUNCTIONAL MURAMIDASE_DL-ENDOPEPTIDASE CWLT"/>
    <property type="match status" value="1"/>
</dbReference>
<dbReference type="Gene3D" id="1.10.530.10">
    <property type="match status" value="1"/>
</dbReference>
<evidence type="ECO:0000313" key="8">
    <source>
        <dbReference type="Proteomes" id="UP001218246"/>
    </source>
</evidence>
<reference evidence="7 8" key="1">
    <citation type="submission" date="2023-04" db="EMBL/GenBank/DDBJ databases">
        <title>Ectobacillus antri isolated from activated sludge.</title>
        <authorList>
            <person name="Yan P."/>
            <person name="Liu X."/>
        </authorList>
    </citation>
    <scope>NUCLEOTIDE SEQUENCE [LARGE SCALE GENOMIC DNA]</scope>
    <source>
        <strain evidence="7 8">C18H</strain>
    </source>
</reference>
<dbReference type="CDD" id="cd16891">
    <property type="entry name" value="CwlT-like"/>
    <property type="match status" value="1"/>
</dbReference>
<dbReference type="SUPFAM" id="SSF53955">
    <property type="entry name" value="Lysozyme-like"/>
    <property type="match status" value="1"/>
</dbReference>
<dbReference type="Gene3D" id="3.90.1720.10">
    <property type="entry name" value="endopeptidase domain like (from Nostoc punctiforme)"/>
    <property type="match status" value="1"/>
</dbReference>
<comment type="similarity">
    <text evidence="1">Belongs to the peptidase C40 family.</text>
</comment>
<dbReference type="RefSeq" id="WP_124564621.1">
    <property type="nucleotide sequence ID" value="NZ_JARRRY010000001.1"/>
</dbReference>
<feature type="transmembrane region" description="Helical" evidence="5">
    <location>
        <begin position="12"/>
        <end position="32"/>
    </location>
</feature>
<dbReference type="SUPFAM" id="SSF54001">
    <property type="entry name" value="Cysteine proteinases"/>
    <property type="match status" value="1"/>
</dbReference>
<protein>
    <submittedName>
        <fullName evidence="7">Lysozyme family protein</fullName>
    </submittedName>
</protein>
<proteinExistence type="inferred from homology"/>
<evidence type="ECO:0000256" key="4">
    <source>
        <dbReference type="ARBA" id="ARBA00022807"/>
    </source>
</evidence>
<dbReference type="PANTHER" id="PTHR47053">
    <property type="entry name" value="MUREIN DD-ENDOPEPTIDASE MEPH-RELATED"/>
    <property type="match status" value="1"/>
</dbReference>
<dbReference type="PROSITE" id="PS51935">
    <property type="entry name" value="NLPC_P60"/>
    <property type="match status" value="1"/>
</dbReference>
<dbReference type="InterPro" id="IPR051202">
    <property type="entry name" value="Peptidase_C40"/>
</dbReference>
<keyword evidence="4" id="KW-0788">Thiol protease</keyword>
<dbReference type="Proteomes" id="UP001218246">
    <property type="component" value="Unassembled WGS sequence"/>
</dbReference>
<dbReference type="InterPro" id="IPR000064">
    <property type="entry name" value="NLP_P60_dom"/>
</dbReference>
<organism evidence="7 8">
    <name type="scientific">Ectobacillus antri</name>
    <dbReference type="NCBI Taxonomy" id="2486280"/>
    <lineage>
        <taxon>Bacteria</taxon>
        <taxon>Bacillati</taxon>
        <taxon>Bacillota</taxon>
        <taxon>Bacilli</taxon>
        <taxon>Bacillales</taxon>
        <taxon>Bacillaceae</taxon>
        <taxon>Ectobacillus</taxon>
    </lineage>
</organism>
<sequence length="320" mass="35523">MIKGFIVLKYWKELLVGGIFTCMLGFILLFGGSELSEHKPQTTSVSVWEPVMRSAVQDAGLEEQHVAILLAIMIQESGGKLADIMQSSESAGLPPGAITDPEVSIRQGVKHWKSMLDTAQKLGITDLATIIQSYNYGPGWLYYVKEQGRIGTEELRKHFSLSHATSASCGWRTPHCYGDYTYAKKVMQYLQGPGDTFQAVMAEALKYKGWPYSWGGATPDTSFDCSGLTKWAFAAAGIYLPRTAQEQFQYTKRISEQELRPGDLVFFTGTSDHAFISHVGIYVGNGMMYNSNSEGVEYSDLHKAVWREKIYAYGRAGGKQ</sequence>
<accession>A0ABT6H1B4</accession>
<keyword evidence="5" id="KW-0812">Transmembrane</keyword>
<dbReference type="InterPro" id="IPR023346">
    <property type="entry name" value="Lysozyme-like_dom_sf"/>
</dbReference>
<evidence type="ECO:0000256" key="1">
    <source>
        <dbReference type="ARBA" id="ARBA00007074"/>
    </source>
</evidence>
<dbReference type="EMBL" id="JARULN010000001">
    <property type="protein sequence ID" value="MDG5753013.1"/>
    <property type="molecule type" value="Genomic_DNA"/>
</dbReference>
<name>A0ABT6H1B4_9BACI</name>
<gene>
    <name evidence="7" type="ORF">P6P90_03235</name>
</gene>
<comment type="caution">
    <text evidence="7">The sequence shown here is derived from an EMBL/GenBank/DDBJ whole genome shotgun (WGS) entry which is preliminary data.</text>
</comment>
<keyword evidence="8" id="KW-1185">Reference proteome</keyword>
<keyword evidence="2" id="KW-0645">Protease</keyword>
<evidence type="ECO:0000259" key="6">
    <source>
        <dbReference type="PROSITE" id="PS51935"/>
    </source>
</evidence>
<evidence type="ECO:0000256" key="2">
    <source>
        <dbReference type="ARBA" id="ARBA00022670"/>
    </source>
</evidence>
<evidence type="ECO:0000256" key="5">
    <source>
        <dbReference type="SAM" id="Phobius"/>
    </source>
</evidence>
<evidence type="ECO:0000256" key="3">
    <source>
        <dbReference type="ARBA" id="ARBA00022801"/>
    </source>
</evidence>
<keyword evidence="5" id="KW-1133">Transmembrane helix</keyword>
<dbReference type="InterPro" id="IPR038765">
    <property type="entry name" value="Papain-like_cys_pep_sf"/>
</dbReference>
<feature type="domain" description="NlpC/P60" evidence="6">
    <location>
        <begin position="194"/>
        <end position="317"/>
    </location>
</feature>
<dbReference type="Pfam" id="PF13702">
    <property type="entry name" value="Lysozyme_like"/>
    <property type="match status" value="1"/>
</dbReference>
<keyword evidence="5" id="KW-0472">Membrane</keyword>
<dbReference type="Pfam" id="PF00877">
    <property type="entry name" value="NLPC_P60"/>
    <property type="match status" value="1"/>
</dbReference>
<evidence type="ECO:0000313" key="7">
    <source>
        <dbReference type="EMBL" id="MDG5753013.1"/>
    </source>
</evidence>
<keyword evidence="3" id="KW-0378">Hydrolase</keyword>